<evidence type="ECO:0000313" key="1">
    <source>
        <dbReference type="EMBL" id="TWF58421.1"/>
    </source>
</evidence>
<reference evidence="1 2" key="1">
    <citation type="submission" date="2019-06" db="EMBL/GenBank/DDBJ databases">
        <title>Sorghum-associated microbial communities from plants grown in Nebraska, USA.</title>
        <authorList>
            <person name="Schachtman D."/>
        </authorList>
    </citation>
    <scope>NUCLEOTIDE SEQUENCE [LARGE SCALE GENOMIC DNA]</scope>
    <source>
        <strain evidence="1 2">1225</strain>
    </source>
</reference>
<protein>
    <submittedName>
        <fullName evidence="1">Uncharacterized protein</fullName>
    </submittedName>
</protein>
<evidence type="ECO:0000313" key="2">
    <source>
        <dbReference type="Proteomes" id="UP000320653"/>
    </source>
</evidence>
<organism evidence="1 2">
    <name type="scientific">Neorhizobium alkalisoli</name>
    <dbReference type="NCBI Taxonomy" id="528178"/>
    <lineage>
        <taxon>Bacteria</taxon>
        <taxon>Pseudomonadati</taxon>
        <taxon>Pseudomonadota</taxon>
        <taxon>Alphaproteobacteria</taxon>
        <taxon>Hyphomicrobiales</taxon>
        <taxon>Rhizobiaceae</taxon>
        <taxon>Rhizobium/Agrobacterium group</taxon>
        <taxon>Neorhizobium</taxon>
    </lineage>
</organism>
<name>A0A561R710_9HYPH</name>
<keyword evidence="2" id="KW-1185">Reference proteome</keyword>
<accession>A0A561R710</accession>
<dbReference type="OrthoDB" id="8373484at2"/>
<sequence length="59" mass="6903">MLEDIDTPKTISPERTRAVFSNEDFKLIRTAIQSYMQEVADQPESKKYSNLYHRLGRLA</sequence>
<gene>
    <name evidence="1" type="ORF">FHW37_101225</name>
</gene>
<dbReference type="AlphaFoldDB" id="A0A561R710"/>
<comment type="caution">
    <text evidence="1">The sequence shown here is derived from an EMBL/GenBank/DDBJ whole genome shotgun (WGS) entry which is preliminary data.</text>
</comment>
<dbReference type="EMBL" id="VIWP01000001">
    <property type="protein sequence ID" value="TWF58421.1"/>
    <property type="molecule type" value="Genomic_DNA"/>
</dbReference>
<dbReference type="Proteomes" id="UP000320653">
    <property type="component" value="Unassembled WGS sequence"/>
</dbReference>
<proteinExistence type="predicted"/>
<dbReference type="RefSeq" id="WP_145631498.1">
    <property type="nucleotide sequence ID" value="NZ_VIWP01000001.1"/>
</dbReference>